<evidence type="ECO:0000313" key="2">
    <source>
        <dbReference type="Proteomes" id="UP000605568"/>
    </source>
</evidence>
<organism evidence="1 2">
    <name type="scientific">Lentzea cavernae</name>
    <dbReference type="NCBI Taxonomy" id="2020703"/>
    <lineage>
        <taxon>Bacteria</taxon>
        <taxon>Bacillati</taxon>
        <taxon>Actinomycetota</taxon>
        <taxon>Actinomycetes</taxon>
        <taxon>Pseudonocardiales</taxon>
        <taxon>Pseudonocardiaceae</taxon>
        <taxon>Lentzea</taxon>
    </lineage>
</organism>
<protein>
    <submittedName>
        <fullName evidence="1">Uncharacterized protein</fullName>
    </submittedName>
</protein>
<gene>
    <name evidence="1" type="ORF">GCM10017774_92050</name>
</gene>
<name>A0ABQ3MY15_9PSEU</name>
<evidence type="ECO:0000313" key="1">
    <source>
        <dbReference type="EMBL" id="GHH63179.1"/>
    </source>
</evidence>
<sequence length="76" mass="8610">MSKEGSDMPYVWWQSEYDLQCHAFSLDQANGSRSFYQAVCEHSVPDERVSRAQAGALCTPCLIKVGTELPDVRWRA</sequence>
<reference evidence="2" key="1">
    <citation type="journal article" date="2019" name="Int. J. Syst. Evol. Microbiol.">
        <title>The Global Catalogue of Microorganisms (GCM) 10K type strain sequencing project: providing services to taxonomists for standard genome sequencing and annotation.</title>
        <authorList>
            <consortium name="The Broad Institute Genomics Platform"/>
            <consortium name="The Broad Institute Genome Sequencing Center for Infectious Disease"/>
            <person name="Wu L."/>
            <person name="Ma J."/>
        </authorList>
    </citation>
    <scope>NUCLEOTIDE SEQUENCE [LARGE SCALE GENOMIC DNA]</scope>
    <source>
        <strain evidence="2">CGMCC 4.7367</strain>
    </source>
</reference>
<dbReference type="Proteomes" id="UP000605568">
    <property type="component" value="Unassembled WGS sequence"/>
</dbReference>
<keyword evidence="2" id="KW-1185">Reference proteome</keyword>
<comment type="caution">
    <text evidence="1">The sequence shown here is derived from an EMBL/GenBank/DDBJ whole genome shotgun (WGS) entry which is preliminary data.</text>
</comment>
<proteinExistence type="predicted"/>
<dbReference type="EMBL" id="BNAR01000030">
    <property type="protein sequence ID" value="GHH63179.1"/>
    <property type="molecule type" value="Genomic_DNA"/>
</dbReference>
<accession>A0ABQ3MY15</accession>